<feature type="region of interest" description="Disordered" evidence="1">
    <location>
        <begin position="1"/>
        <end position="91"/>
    </location>
</feature>
<reference evidence="2 3" key="1">
    <citation type="submission" date="2015-05" db="EMBL/GenBank/DDBJ databases">
        <title>Genome sequence of Mycobacterium heraklionense Davo strain.</title>
        <authorList>
            <person name="Greninger A.L."/>
            <person name="Cunningham G."/>
            <person name="Miller S."/>
        </authorList>
    </citation>
    <scope>NUCLEOTIDE SEQUENCE [LARGE SCALE GENOMIC DNA]</scope>
    <source>
        <strain evidence="2 3">Davo</strain>
    </source>
</reference>
<evidence type="ECO:0000313" key="3">
    <source>
        <dbReference type="Proteomes" id="UP000036464"/>
    </source>
</evidence>
<comment type="caution">
    <text evidence="2">The sequence shown here is derived from an EMBL/GenBank/DDBJ whole genome shotgun (WGS) entry which is preliminary data.</text>
</comment>
<name>A0ABR5FKD6_9MYCO</name>
<sequence>MSAPKPKRRNPTTGRYAPSVNSPELRAVIRQRRANASANRQGRGLAGQVGAARGADGIGGGAPPEPGSASSHSLRKYLPKLPEQASGDAST</sequence>
<feature type="compositionally biased region" description="Basic residues" evidence="1">
    <location>
        <begin position="1"/>
        <end position="10"/>
    </location>
</feature>
<evidence type="ECO:0000256" key="1">
    <source>
        <dbReference type="SAM" id="MobiDB-lite"/>
    </source>
</evidence>
<accession>A0ABR5FKD6</accession>
<feature type="compositionally biased region" description="Low complexity" evidence="1">
    <location>
        <begin position="34"/>
        <end position="43"/>
    </location>
</feature>
<dbReference type="RefSeq" id="WP_047317287.1">
    <property type="nucleotide sequence ID" value="NZ_LDPO01000001.1"/>
</dbReference>
<dbReference type="EMBL" id="LDPO01000001">
    <property type="protein sequence ID" value="KLO31500.1"/>
    <property type="molecule type" value="Genomic_DNA"/>
</dbReference>
<protein>
    <submittedName>
        <fullName evidence="2">Uncharacterized protein</fullName>
    </submittedName>
</protein>
<dbReference type="Proteomes" id="UP000036464">
    <property type="component" value="Unassembled WGS sequence"/>
</dbReference>
<proteinExistence type="predicted"/>
<organism evidence="2 3">
    <name type="scientific">Mycolicibacter heraklionensis</name>
    <dbReference type="NCBI Taxonomy" id="512402"/>
    <lineage>
        <taxon>Bacteria</taxon>
        <taxon>Bacillati</taxon>
        <taxon>Actinomycetota</taxon>
        <taxon>Actinomycetes</taxon>
        <taxon>Mycobacteriales</taxon>
        <taxon>Mycobacteriaceae</taxon>
        <taxon>Mycolicibacter</taxon>
    </lineage>
</organism>
<keyword evidence="3" id="KW-1185">Reference proteome</keyword>
<gene>
    <name evidence="2" type="ORF">ABW16_01230</name>
</gene>
<evidence type="ECO:0000313" key="2">
    <source>
        <dbReference type="EMBL" id="KLO31500.1"/>
    </source>
</evidence>